<dbReference type="AlphaFoldDB" id="A0A521EN28"/>
<reference evidence="1 2" key="1">
    <citation type="submission" date="2017-05" db="EMBL/GenBank/DDBJ databases">
        <authorList>
            <person name="Varghese N."/>
            <person name="Submissions S."/>
        </authorList>
    </citation>
    <scope>NUCLEOTIDE SEQUENCE [LARGE SCALE GENOMIC DNA]</scope>
    <source>
        <strain evidence="1 2">DSM 28009</strain>
    </source>
</reference>
<evidence type="ECO:0000313" key="2">
    <source>
        <dbReference type="Proteomes" id="UP000319555"/>
    </source>
</evidence>
<organism evidence="1 2">
    <name type="scientific">Ruegeria faecimaris</name>
    <dbReference type="NCBI Taxonomy" id="686389"/>
    <lineage>
        <taxon>Bacteria</taxon>
        <taxon>Pseudomonadati</taxon>
        <taxon>Pseudomonadota</taxon>
        <taxon>Alphaproteobacteria</taxon>
        <taxon>Rhodobacterales</taxon>
        <taxon>Roseobacteraceae</taxon>
        <taxon>Ruegeria</taxon>
    </lineage>
</organism>
<name>A0A521EN28_9RHOB</name>
<evidence type="ECO:0008006" key="3">
    <source>
        <dbReference type="Google" id="ProtNLM"/>
    </source>
</evidence>
<dbReference type="EMBL" id="FXTE01000012">
    <property type="protein sequence ID" value="SMO85319.1"/>
    <property type="molecule type" value="Genomic_DNA"/>
</dbReference>
<evidence type="ECO:0000313" key="1">
    <source>
        <dbReference type="EMBL" id="SMO85319.1"/>
    </source>
</evidence>
<gene>
    <name evidence="1" type="ORF">SAMN06265380_11268</name>
</gene>
<proteinExistence type="predicted"/>
<dbReference type="OrthoDB" id="5354021at2"/>
<dbReference type="RefSeq" id="WP_142639021.1">
    <property type="nucleotide sequence ID" value="NZ_CANLVA010000008.1"/>
</dbReference>
<accession>A0A521EN28</accession>
<sequence>MERVATLWIGKRFSFLEHLCLKSFADVDQKPIVYHYGDLEDIPDYIEPRDAREIYDTPEIYRDPITRSVAVHADLFRLQLMQKTNYIWADADAYAVRPFETKNGYLFPNANLKKQRIMNGVLALPSDSPGLQAMCKYAFDSDLVPPWWTQEQKETYRQMFNGSTYWSLPIFSFGPPMLFHFLYGTPEHEMAVHRSVLYPIPLRYRGLWNDPDLSKLDFLKWDQQMSVHFFGSWFRKIFLGRQINSGSLVDTLLRKHGIDPSEHPL</sequence>
<keyword evidence="2" id="KW-1185">Reference proteome</keyword>
<protein>
    <recommendedName>
        <fullName evidence="3">Alpha 1,4-glycosyltransferase conserved region</fullName>
    </recommendedName>
</protein>
<dbReference type="Proteomes" id="UP000319555">
    <property type="component" value="Unassembled WGS sequence"/>
</dbReference>